<evidence type="ECO:0000256" key="2">
    <source>
        <dbReference type="ARBA" id="ARBA00022692"/>
    </source>
</evidence>
<sequence>MIGSAFIRSIEATSIRRKFALMNSFDLAVYAALAIAVGLGFRTGLLRSGMTILAYLIAAPIAAALMPLIAPQIAGNPNAPLLQNWVWFFGIFVVVGMLFGHIGRFVLDDTVGEAGIGDRIGGAALGAVRVGLVATTLVLVFDRIVPANHQPPFLAGSHLRPLFSTVGQMGFKSLPPEAASVIDRLKQDRRI</sequence>
<name>A0A560KCQ5_9BRAD</name>
<organism evidence="6 7">
    <name type="scientific">Bradyrhizobium sacchari</name>
    <dbReference type="NCBI Taxonomy" id="1399419"/>
    <lineage>
        <taxon>Bacteria</taxon>
        <taxon>Pseudomonadati</taxon>
        <taxon>Pseudomonadota</taxon>
        <taxon>Alphaproteobacteria</taxon>
        <taxon>Hyphomicrobiales</taxon>
        <taxon>Nitrobacteraceae</taxon>
        <taxon>Bradyrhizobium</taxon>
    </lineage>
</organism>
<comment type="subcellular location">
    <subcellularLocation>
        <location evidence="1">Membrane</location>
        <topology evidence="1">Multi-pass membrane protein</topology>
    </subcellularLocation>
</comment>
<keyword evidence="7" id="KW-1185">Reference proteome</keyword>
<gene>
    <name evidence="6" type="ORF">FBZ95_102215</name>
</gene>
<keyword evidence="2 5" id="KW-0812">Transmembrane</keyword>
<evidence type="ECO:0000256" key="5">
    <source>
        <dbReference type="SAM" id="Phobius"/>
    </source>
</evidence>
<feature type="transmembrane region" description="Helical" evidence="5">
    <location>
        <begin position="119"/>
        <end position="141"/>
    </location>
</feature>
<keyword evidence="3 5" id="KW-1133">Transmembrane helix</keyword>
<dbReference type="InterPro" id="IPR052719">
    <property type="entry name" value="CvpA-like"/>
</dbReference>
<dbReference type="PANTHER" id="PTHR36926">
    <property type="entry name" value="COLICIN V PRODUCTION PROTEIN"/>
    <property type="match status" value="1"/>
</dbReference>
<feature type="transmembrane region" description="Helical" evidence="5">
    <location>
        <begin position="27"/>
        <end position="45"/>
    </location>
</feature>
<evidence type="ECO:0000313" key="7">
    <source>
        <dbReference type="Proteomes" id="UP000315914"/>
    </source>
</evidence>
<keyword evidence="4 5" id="KW-0472">Membrane</keyword>
<evidence type="ECO:0000313" key="6">
    <source>
        <dbReference type="EMBL" id="TWB80997.1"/>
    </source>
</evidence>
<dbReference type="Pfam" id="PF02674">
    <property type="entry name" value="Colicin_V"/>
    <property type="match status" value="1"/>
</dbReference>
<dbReference type="AlphaFoldDB" id="A0A560KCQ5"/>
<proteinExistence type="predicted"/>
<feature type="transmembrane region" description="Helical" evidence="5">
    <location>
        <begin position="85"/>
        <end position="107"/>
    </location>
</feature>
<dbReference type="GO" id="GO:0009403">
    <property type="term" value="P:toxin biosynthetic process"/>
    <property type="evidence" value="ECO:0007669"/>
    <property type="project" value="InterPro"/>
</dbReference>
<dbReference type="Proteomes" id="UP000315914">
    <property type="component" value="Unassembled WGS sequence"/>
</dbReference>
<reference evidence="6 7" key="1">
    <citation type="submission" date="2019-06" db="EMBL/GenBank/DDBJ databases">
        <title>Genomic Encyclopedia of Type Strains, Phase IV (KMG-V): Genome sequencing to study the core and pangenomes of soil and plant-associated prokaryotes.</title>
        <authorList>
            <person name="Whitman W."/>
        </authorList>
    </citation>
    <scope>NUCLEOTIDE SEQUENCE [LARGE SCALE GENOMIC DNA]</scope>
    <source>
        <strain evidence="6 7">BR 10556</strain>
    </source>
</reference>
<comment type="caution">
    <text evidence="6">The sequence shown here is derived from an EMBL/GenBank/DDBJ whole genome shotgun (WGS) entry which is preliminary data.</text>
</comment>
<evidence type="ECO:0000256" key="4">
    <source>
        <dbReference type="ARBA" id="ARBA00023136"/>
    </source>
</evidence>
<dbReference type="PANTHER" id="PTHR36926:SF1">
    <property type="entry name" value="COLICIN V PRODUCTION PROTEIN"/>
    <property type="match status" value="1"/>
</dbReference>
<dbReference type="EMBL" id="VITW01000002">
    <property type="protein sequence ID" value="TWB80997.1"/>
    <property type="molecule type" value="Genomic_DNA"/>
</dbReference>
<accession>A0A560KCQ5</accession>
<feature type="transmembrane region" description="Helical" evidence="5">
    <location>
        <begin position="52"/>
        <end position="73"/>
    </location>
</feature>
<dbReference type="STRING" id="1399419.A5906_18835"/>
<evidence type="ECO:0000256" key="1">
    <source>
        <dbReference type="ARBA" id="ARBA00004141"/>
    </source>
</evidence>
<protein>
    <submittedName>
        <fullName evidence="6">Membrane protein required for colicin V production</fullName>
    </submittedName>
</protein>
<evidence type="ECO:0000256" key="3">
    <source>
        <dbReference type="ARBA" id="ARBA00022989"/>
    </source>
</evidence>
<dbReference type="GO" id="GO:0016020">
    <property type="term" value="C:membrane"/>
    <property type="evidence" value="ECO:0007669"/>
    <property type="project" value="UniProtKB-SubCell"/>
</dbReference>
<dbReference type="InterPro" id="IPR003825">
    <property type="entry name" value="Colicin-V_CvpA"/>
</dbReference>